<evidence type="ECO:0000259" key="1">
    <source>
        <dbReference type="PROSITE" id="PS50280"/>
    </source>
</evidence>
<feature type="domain" description="SET" evidence="1">
    <location>
        <begin position="79"/>
        <end position="218"/>
    </location>
</feature>
<comment type="caution">
    <text evidence="2">The sequence shown here is derived from an EMBL/GenBank/DDBJ whole genome shotgun (WGS) entry which is preliminary data.</text>
</comment>
<organism evidence="2 3">
    <name type="scientific">Cyclostephanos tholiformis</name>
    <dbReference type="NCBI Taxonomy" id="382380"/>
    <lineage>
        <taxon>Eukaryota</taxon>
        <taxon>Sar</taxon>
        <taxon>Stramenopiles</taxon>
        <taxon>Ochrophyta</taxon>
        <taxon>Bacillariophyta</taxon>
        <taxon>Coscinodiscophyceae</taxon>
        <taxon>Thalassiosirophycidae</taxon>
        <taxon>Stephanodiscales</taxon>
        <taxon>Stephanodiscaceae</taxon>
        <taxon>Cyclostephanos</taxon>
    </lineage>
</organism>
<sequence>MVSNMDLDRWYTLSYWQLHAYFGCARVFAFSRPLYTPEMWTELRQLWRDFAVKDKESMPPLKENEPERTYQFGTDSFDPPMEPFQSGIKGRGLRAKRDIARGEMVFKATNNTVIFTRGHTWRLFLFHIYERHGEDGPFDSGMTCDALIWSWVQTLEEDGDPIVVADFDNGSLLNEGRDEEGWDPPNVRCGKKGDTMCMMEYYATEDIQTGDEILCDYREFAMLDSWIDIGL</sequence>
<dbReference type="AlphaFoldDB" id="A0ABD3RZ33"/>
<dbReference type="Pfam" id="PF00856">
    <property type="entry name" value="SET"/>
    <property type="match status" value="1"/>
</dbReference>
<protein>
    <recommendedName>
        <fullName evidence="1">SET domain-containing protein</fullName>
    </recommendedName>
</protein>
<dbReference type="EMBL" id="JALLPB020000105">
    <property type="protein sequence ID" value="KAL3817423.1"/>
    <property type="molecule type" value="Genomic_DNA"/>
</dbReference>
<evidence type="ECO:0000313" key="3">
    <source>
        <dbReference type="Proteomes" id="UP001530377"/>
    </source>
</evidence>
<gene>
    <name evidence="2" type="ORF">ACHAXA_011052</name>
</gene>
<accession>A0ABD3RZ33</accession>
<dbReference type="Proteomes" id="UP001530377">
    <property type="component" value="Unassembled WGS sequence"/>
</dbReference>
<keyword evidence="3" id="KW-1185">Reference proteome</keyword>
<dbReference type="CDD" id="cd08161">
    <property type="entry name" value="SET"/>
    <property type="match status" value="1"/>
</dbReference>
<dbReference type="Gene3D" id="2.170.270.10">
    <property type="entry name" value="SET domain"/>
    <property type="match status" value="1"/>
</dbReference>
<dbReference type="PROSITE" id="PS50280">
    <property type="entry name" value="SET"/>
    <property type="match status" value="1"/>
</dbReference>
<evidence type="ECO:0000313" key="2">
    <source>
        <dbReference type="EMBL" id="KAL3817423.1"/>
    </source>
</evidence>
<name>A0ABD3RZ33_9STRA</name>
<reference evidence="2 3" key="1">
    <citation type="submission" date="2024-10" db="EMBL/GenBank/DDBJ databases">
        <title>Updated reference genomes for cyclostephanoid diatoms.</title>
        <authorList>
            <person name="Roberts W.R."/>
            <person name="Alverson A.J."/>
        </authorList>
    </citation>
    <scope>NUCLEOTIDE SEQUENCE [LARGE SCALE GENOMIC DNA]</scope>
    <source>
        <strain evidence="2 3">AJA228-03</strain>
    </source>
</reference>
<dbReference type="SUPFAM" id="SSF82199">
    <property type="entry name" value="SET domain"/>
    <property type="match status" value="1"/>
</dbReference>
<dbReference type="InterPro" id="IPR046341">
    <property type="entry name" value="SET_dom_sf"/>
</dbReference>
<proteinExistence type="predicted"/>
<dbReference type="InterPro" id="IPR001214">
    <property type="entry name" value="SET_dom"/>
</dbReference>